<evidence type="ECO:0000313" key="3">
    <source>
        <dbReference type="EMBL" id="BAN49824.1"/>
    </source>
</evidence>
<dbReference type="STRING" id="1245471.PCA10_40920"/>
<dbReference type="PATRIC" id="fig|1245471.3.peg.4134"/>
<dbReference type="PANTHER" id="PTHR30273:SF2">
    <property type="entry name" value="PROTEIN FECR"/>
    <property type="match status" value="1"/>
</dbReference>
<dbReference type="EMBL" id="AP013068">
    <property type="protein sequence ID" value="BAN49824.1"/>
    <property type="molecule type" value="Genomic_DNA"/>
</dbReference>
<feature type="domain" description="FecR N-terminal" evidence="2">
    <location>
        <begin position="12"/>
        <end position="53"/>
    </location>
</feature>
<keyword evidence="4" id="KW-1185">Reference proteome</keyword>
<reference evidence="3 4" key="1">
    <citation type="journal article" date="2013" name="Genome Announc.">
        <title>Complete Genome Sequence of the Carbazole Degrader Pseudomonas resinovorans Strain CA10 (NBRC 106553).</title>
        <authorList>
            <person name="Shintani M."/>
            <person name="Hosoyama A."/>
            <person name="Ohji S."/>
            <person name="Tsuchikane K."/>
            <person name="Takarada H."/>
            <person name="Yamazoe A."/>
            <person name="Fujita N."/>
            <person name="Nojiri H."/>
        </authorList>
    </citation>
    <scope>NUCLEOTIDE SEQUENCE [LARGE SCALE GENOMIC DNA]</scope>
    <source>
        <strain evidence="3 4">NBRC 106553</strain>
    </source>
</reference>
<gene>
    <name evidence="3" type="ORF">PCA10_40920</name>
</gene>
<dbReference type="KEGG" id="pre:PCA10_40920"/>
<dbReference type="InterPro" id="IPR032623">
    <property type="entry name" value="FecR_N"/>
</dbReference>
<dbReference type="PANTHER" id="PTHR30273">
    <property type="entry name" value="PERIPLASMIC SIGNAL SENSOR AND SIGMA FACTOR ACTIVATOR FECR-RELATED"/>
    <property type="match status" value="1"/>
</dbReference>
<feature type="domain" description="FecR protein" evidence="1">
    <location>
        <begin position="118"/>
        <end position="209"/>
    </location>
</feature>
<dbReference type="Gene3D" id="2.60.120.1440">
    <property type="match status" value="1"/>
</dbReference>
<proteinExistence type="predicted"/>
<dbReference type="Proteomes" id="UP000015503">
    <property type="component" value="Chromosome"/>
</dbReference>
<keyword evidence="3" id="KW-0472">Membrane</keyword>
<evidence type="ECO:0000313" key="4">
    <source>
        <dbReference type="Proteomes" id="UP000015503"/>
    </source>
</evidence>
<dbReference type="Pfam" id="PF04773">
    <property type="entry name" value="FecR"/>
    <property type="match status" value="1"/>
</dbReference>
<keyword evidence="3" id="KW-0812">Transmembrane</keyword>
<dbReference type="InterPro" id="IPR006860">
    <property type="entry name" value="FecR"/>
</dbReference>
<protein>
    <submittedName>
        <fullName evidence="3">Putative transmembrane sensor</fullName>
    </submittedName>
</protein>
<name>S6BKP0_METRE</name>
<sequence>MSAAKPDHLSLQQAAHWYARLRADPSDPHTRQEWQQWHGQSDVHRQAWLYVERISQRFEPLQADGEGALQTLRGARRSLDSRRQVLRGLATLSGVALLGWLGWRHGGLPDLIAAWRADYHSAVGEVREVQLVDGTRVWLNSGSALNVDYRDDMRLLRLIQGEVLIETAQDPRPLLVETLEGNLRPLGTRFSVLQQDGRTRLSVFAGSVQARSRHSAATAIARAGQQLDFDDQAIGAPSAVAQARQSWSKGVLLADDMPLGAFVQELAHYRHGHLAVAPEVADLRVVGSYPLHDSDQALAMLEGVLPIRVKRLLPWWVTLEPR</sequence>
<accession>S6BKP0</accession>
<evidence type="ECO:0000259" key="2">
    <source>
        <dbReference type="Pfam" id="PF16220"/>
    </source>
</evidence>
<dbReference type="HOGENOM" id="CLU_050192_0_0_6"/>
<dbReference type="InterPro" id="IPR012373">
    <property type="entry name" value="Ferrdict_sens_TM"/>
</dbReference>
<dbReference type="eggNOG" id="COG3712">
    <property type="taxonomic scope" value="Bacteria"/>
</dbReference>
<dbReference type="Pfam" id="PF16220">
    <property type="entry name" value="DUF4880"/>
    <property type="match status" value="1"/>
</dbReference>
<dbReference type="PIRSF" id="PIRSF018266">
    <property type="entry name" value="FecR"/>
    <property type="match status" value="1"/>
</dbReference>
<dbReference type="AlphaFoldDB" id="S6BKP0"/>
<dbReference type="RefSeq" id="WP_016493958.1">
    <property type="nucleotide sequence ID" value="NC_021499.1"/>
</dbReference>
<organism evidence="3 4">
    <name type="scientific">Metapseudomonas resinovorans NBRC 106553</name>
    <dbReference type="NCBI Taxonomy" id="1245471"/>
    <lineage>
        <taxon>Bacteria</taxon>
        <taxon>Pseudomonadati</taxon>
        <taxon>Pseudomonadota</taxon>
        <taxon>Gammaproteobacteria</taxon>
        <taxon>Pseudomonadales</taxon>
        <taxon>Pseudomonadaceae</taxon>
        <taxon>Metapseudomonas</taxon>
    </lineage>
</organism>
<dbReference type="GO" id="GO:0016989">
    <property type="term" value="F:sigma factor antagonist activity"/>
    <property type="evidence" value="ECO:0007669"/>
    <property type="project" value="TreeGrafter"/>
</dbReference>
<evidence type="ECO:0000259" key="1">
    <source>
        <dbReference type="Pfam" id="PF04773"/>
    </source>
</evidence>